<gene>
    <name evidence="11" type="ORF">KP509_38G047400</name>
</gene>
<reference evidence="11" key="1">
    <citation type="submission" date="2021-08" db="EMBL/GenBank/DDBJ databases">
        <title>WGS assembly of Ceratopteris richardii.</title>
        <authorList>
            <person name="Marchant D.B."/>
            <person name="Chen G."/>
            <person name="Jenkins J."/>
            <person name="Shu S."/>
            <person name="Leebens-Mack J."/>
            <person name="Grimwood J."/>
            <person name="Schmutz J."/>
            <person name="Soltis P."/>
            <person name="Soltis D."/>
            <person name="Chen Z.-H."/>
        </authorList>
    </citation>
    <scope>NUCLEOTIDE SEQUENCE</scope>
    <source>
        <strain evidence="11">Whitten #5841</strain>
        <tissue evidence="11">Leaf</tissue>
    </source>
</reference>
<evidence type="ECO:0000256" key="4">
    <source>
        <dbReference type="ARBA" id="ARBA00022618"/>
    </source>
</evidence>
<evidence type="ECO:0000256" key="7">
    <source>
        <dbReference type="ARBA" id="ARBA00023306"/>
    </source>
</evidence>
<dbReference type="EMBL" id="CM035443">
    <property type="protein sequence ID" value="KAH7278577.1"/>
    <property type="molecule type" value="Genomic_DNA"/>
</dbReference>
<dbReference type="OrthoDB" id="8194677at2759"/>
<evidence type="ECO:0000256" key="6">
    <source>
        <dbReference type="ARBA" id="ARBA00023054"/>
    </source>
</evidence>
<evidence type="ECO:0000313" key="11">
    <source>
        <dbReference type="EMBL" id="KAH7278577.1"/>
    </source>
</evidence>
<dbReference type="InterPro" id="IPR038275">
    <property type="entry name" value="Nuf2_N_sf"/>
</dbReference>
<evidence type="ECO:0000259" key="10">
    <source>
        <dbReference type="Pfam" id="PF03800"/>
    </source>
</evidence>
<proteinExistence type="inferred from homology"/>
<keyword evidence="3" id="KW-0158">Chromosome</keyword>
<name>A0A8T2Q3K3_CERRI</name>
<keyword evidence="5" id="KW-0498">Mitosis</keyword>
<keyword evidence="4" id="KW-0132">Cell division</keyword>
<dbReference type="Pfam" id="PF03800">
    <property type="entry name" value="Nuf2"/>
    <property type="match status" value="1"/>
</dbReference>
<evidence type="ECO:0000256" key="9">
    <source>
        <dbReference type="SAM" id="Coils"/>
    </source>
</evidence>
<comment type="similarity">
    <text evidence="2">Belongs to the NUF2 family.</text>
</comment>
<keyword evidence="8" id="KW-0137">Centromere</keyword>
<dbReference type="PANTHER" id="PTHR48441:SF1">
    <property type="entry name" value="NT-3"/>
    <property type="match status" value="1"/>
</dbReference>
<dbReference type="AlphaFoldDB" id="A0A8T2Q3K3"/>
<evidence type="ECO:0000256" key="1">
    <source>
        <dbReference type="ARBA" id="ARBA00004584"/>
    </source>
</evidence>
<dbReference type="Gene3D" id="1.10.418.60">
    <property type="entry name" value="Ncd80 complex, Nuf2 subunit"/>
    <property type="match status" value="1"/>
</dbReference>
<feature type="coiled-coil region" evidence="9">
    <location>
        <begin position="147"/>
        <end position="216"/>
    </location>
</feature>
<evidence type="ECO:0000256" key="5">
    <source>
        <dbReference type="ARBA" id="ARBA00022776"/>
    </source>
</evidence>
<feature type="coiled-coil region" evidence="9">
    <location>
        <begin position="352"/>
        <end position="386"/>
    </location>
</feature>
<keyword evidence="12" id="KW-1185">Reference proteome</keyword>
<accession>A0A8T2Q3K3</accession>
<dbReference type="GO" id="GO:0051301">
    <property type="term" value="P:cell division"/>
    <property type="evidence" value="ECO:0007669"/>
    <property type="project" value="UniProtKB-KW"/>
</dbReference>
<evidence type="ECO:0000256" key="2">
    <source>
        <dbReference type="ARBA" id="ARBA00005498"/>
    </source>
</evidence>
<dbReference type="Proteomes" id="UP000825935">
    <property type="component" value="Chromosome 38"/>
</dbReference>
<keyword evidence="7" id="KW-0131">Cell cycle</keyword>
<sequence>MKNFSFPILDKNDICSRLAALDAPKLSVENLTAPSADSLLPVYDFLSSVSFTSLAADNGENSMQPGFQAVQIFGDNTELYLESYAALKTYRRIQKFFESAGVGDFSIINALHRPDSNNTIRFLSAAINYIMYCLQKQELFAQSKLVRDEKLAKLEEIYEEKAKVEKEISQIEQSRLEESSQVDALEREINELNPQIQALNRQLGSMRNELHNLQQEDAGILNKISSLNYEILQKQQEGAHLRSQLVENPQELERMLREKKAALLAEEALGIKCVGNFEVLKGKLGGILKAEKTLSKLQVALQSVEDQSSNCDVDNILKERKATQKAFAKEEWALDVQEGELKWEVSRLEEHSEKLSHQLTAALKDLEAAKAEQQKLMTELNAQQCAVKDRVDMQIEALCKNSEDICMKKKMQISQLKEMQDRLTRTTLKFIERTTPDSDILDLLVNKGCPR</sequence>
<dbReference type="PANTHER" id="PTHR48441">
    <property type="match status" value="1"/>
</dbReference>
<organism evidence="11 12">
    <name type="scientific">Ceratopteris richardii</name>
    <name type="common">Triangle waterfern</name>
    <dbReference type="NCBI Taxonomy" id="49495"/>
    <lineage>
        <taxon>Eukaryota</taxon>
        <taxon>Viridiplantae</taxon>
        <taxon>Streptophyta</taxon>
        <taxon>Embryophyta</taxon>
        <taxon>Tracheophyta</taxon>
        <taxon>Polypodiopsida</taxon>
        <taxon>Polypodiidae</taxon>
        <taxon>Polypodiales</taxon>
        <taxon>Pteridineae</taxon>
        <taxon>Pteridaceae</taxon>
        <taxon>Parkerioideae</taxon>
        <taxon>Ceratopteris</taxon>
    </lineage>
</organism>
<evidence type="ECO:0000256" key="8">
    <source>
        <dbReference type="ARBA" id="ARBA00023328"/>
    </source>
</evidence>
<dbReference type="GO" id="GO:0031262">
    <property type="term" value="C:Ndc80 complex"/>
    <property type="evidence" value="ECO:0007669"/>
    <property type="project" value="InterPro"/>
</dbReference>
<feature type="domain" description="Kinetochore protein Nuf2 N-terminal" evidence="10">
    <location>
        <begin position="3"/>
        <end position="142"/>
    </location>
</feature>
<comment type="subcellular location">
    <subcellularLocation>
        <location evidence="1">Chromosome</location>
        <location evidence="1">Centromere</location>
    </subcellularLocation>
</comment>
<dbReference type="OMA" id="ANDLQIC"/>
<evidence type="ECO:0000313" key="12">
    <source>
        <dbReference type="Proteomes" id="UP000825935"/>
    </source>
</evidence>
<dbReference type="InterPro" id="IPR005549">
    <property type="entry name" value="Kinetochore_Nuf2_N"/>
</dbReference>
<keyword evidence="6 9" id="KW-0175">Coiled coil</keyword>
<comment type="caution">
    <text evidence="11">The sequence shown here is derived from an EMBL/GenBank/DDBJ whole genome shotgun (WGS) entry which is preliminary data.</text>
</comment>
<evidence type="ECO:0000256" key="3">
    <source>
        <dbReference type="ARBA" id="ARBA00022454"/>
    </source>
</evidence>
<protein>
    <recommendedName>
        <fullName evidence="10">Kinetochore protein Nuf2 N-terminal domain-containing protein</fullName>
    </recommendedName>
</protein>